<organism evidence="9 10">
    <name type="scientific">Halomarina salina</name>
    <dbReference type="NCBI Taxonomy" id="1872699"/>
    <lineage>
        <taxon>Archaea</taxon>
        <taxon>Methanobacteriati</taxon>
        <taxon>Methanobacteriota</taxon>
        <taxon>Stenosarchaea group</taxon>
        <taxon>Halobacteria</taxon>
        <taxon>Halobacteriales</taxon>
        <taxon>Natronomonadaceae</taxon>
        <taxon>Halomarina</taxon>
    </lineage>
</organism>
<dbReference type="SUPFAM" id="SSF161098">
    <property type="entry name" value="MetI-like"/>
    <property type="match status" value="1"/>
</dbReference>
<keyword evidence="10" id="KW-1185">Reference proteome</keyword>
<dbReference type="GO" id="GO:0005886">
    <property type="term" value="C:plasma membrane"/>
    <property type="evidence" value="ECO:0007669"/>
    <property type="project" value="UniProtKB-SubCell"/>
</dbReference>
<feature type="transmembrane region" description="Helical" evidence="7">
    <location>
        <begin position="152"/>
        <end position="177"/>
    </location>
</feature>
<evidence type="ECO:0000259" key="8">
    <source>
        <dbReference type="PROSITE" id="PS50928"/>
    </source>
</evidence>
<dbReference type="PANTHER" id="PTHR43163">
    <property type="entry name" value="DIPEPTIDE TRANSPORT SYSTEM PERMEASE PROTEIN DPPB-RELATED"/>
    <property type="match status" value="1"/>
</dbReference>
<dbReference type="InterPro" id="IPR035906">
    <property type="entry name" value="MetI-like_sf"/>
</dbReference>
<keyword evidence="3" id="KW-1003">Cell membrane</keyword>
<keyword evidence="6 7" id="KW-0472">Membrane</keyword>
<gene>
    <name evidence="9" type="ORF">ACFPYI_07380</name>
</gene>
<feature type="domain" description="ABC transmembrane type-1" evidence="8">
    <location>
        <begin position="113"/>
        <end position="315"/>
    </location>
</feature>
<dbReference type="AlphaFoldDB" id="A0ABD5RKK1"/>
<protein>
    <submittedName>
        <fullName evidence="9">ABC transporter permease</fullName>
    </submittedName>
</protein>
<evidence type="ECO:0000256" key="4">
    <source>
        <dbReference type="ARBA" id="ARBA00022692"/>
    </source>
</evidence>
<sequence length="330" mass="35527">MARWLTAVRRLVFAACVVWLVVSMTWASIALTPDPNEAMAERAINTNDQLSQEEKAARLAALKGDDDPALDRYLDWAGDFATFDWGMSTSVTHPGPDGEPQPTRVTTALAQGLPNTLRYVVPAILLAVVLGTAIGTYAAFEPDSRFARGASMAAYFGGGFPNFYLAILVPVVLAIPLDLLGSGLPRTLGPVRVHGTLLPIFVLTLALLGSQIRYARTETLEYARADFVRLVRAKGAGRLRLARHVLRNAALPLVALFFTEVLAVLVVDVFVLEYIFPVRGIGSMAYTAIFARDLPLVVGITTVVVAAGVVGTLVQDLSYGYLDPRVGDEA</sequence>
<evidence type="ECO:0000313" key="10">
    <source>
        <dbReference type="Proteomes" id="UP001596099"/>
    </source>
</evidence>
<dbReference type="Proteomes" id="UP001596099">
    <property type="component" value="Unassembled WGS sequence"/>
</dbReference>
<feature type="transmembrane region" description="Helical" evidence="7">
    <location>
        <begin position="249"/>
        <end position="276"/>
    </location>
</feature>
<feature type="transmembrane region" description="Helical" evidence="7">
    <location>
        <begin position="296"/>
        <end position="314"/>
    </location>
</feature>
<keyword evidence="5 7" id="KW-1133">Transmembrane helix</keyword>
<evidence type="ECO:0000256" key="2">
    <source>
        <dbReference type="ARBA" id="ARBA00022448"/>
    </source>
</evidence>
<dbReference type="PANTHER" id="PTHR43163:SF3">
    <property type="entry name" value="PEPTIDE ABC TRANSPORTER PERMEASE PROTEIN"/>
    <property type="match status" value="1"/>
</dbReference>
<dbReference type="Pfam" id="PF00528">
    <property type="entry name" value="BPD_transp_1"/>
    <property type="match status" value="1"/>
</dbReference>
<comment type="caution">
    <text evidence="9">The sequence shown here is derived from an EMBL/GenBank/DDBJ whole genome shotgun (WGS) entry which is preliminary data.</text>
</comment>
<name>A0ABD5RKK1_9EURY</name>
<evidence type="ECO:0000256" key="5">
    <source>
        <dbReference type="ARBA" id="ARBA00022989"/>
    </source>
</evidence>
<dbReference type="RefSeq" id="WP_247414063.1">
    <property type="nucleotide sequence ID" value="NZ_JALLGW010000001.1"/>
</dbReference>
<dbReference type="EMBL" id="JBHSQH010000001">
    <property type="protein sequence ID" value="MFC5971152.1"/>
    <property type="molecule type" value="Genomic_DNA"/>
</dbReference>
<dbReference type="PROSITE" id="PS50928">
    <property type="entry name" value="ABC_TM1"/>
    <property type="match status" value="1"/>
</dbReference>
<keyword evidence="4 7" id="KW-0812">Transmembrane</keyword>
<proteinExistence type="inferred from homology"/>
<feature type="transmembrane region" description="Helical" evidence="7">
    <location>
        <begin position="197"/>
        <end position="215"/>
    </location>
</feature>
<evidence type="ECO:0000313" key="9">
    <source>
        <dbReference type="EMBL" id="MFC5971152.1"/>
    </source>
</evidence>
<dbReference type="Gene3D" id="1.10.3720.10">
    <property type="entry name" value="MetI-like"/>
    <property type="match status" value="1"/>
</dbReference>
<evidence type="ECO:0000256" key="1">
    <source>
        <dbReference type="ARBA" id="ARBA00004651"/>
    </source>
</evidence>
<comment type="subcellular location">
    <subcellularLocation>
        <location evidence="1 7">Cell membrane</location>
        <topology evidence="1 7">Multi-pass membrane protein</topology>
    </subcellularLocation>
</comment>
<evidence type="ECO:0000256" key="7">
    <source>
        <dbReference type="RuleBase" id="RU363032"/>
    </source>
</evidence>
<accession>A0ABD5RKK1</accession>
<feature type="transmembrane region" description="Helical" evidence="7">
    <location>
        <begin position="119"/>
        <end position="140"/>
    </location>
</feature>
<keyword evidence="2 7" id="KW-0813">Transport</keyword>
<reference evidence="9 10" key="1">
    <citation type="journal article" date="2019" name="Int. J. Syst. Evol. Microbiol.">
        <title>The Global Catalogue of Microorganisms (GCM) 10K type strain sequencing project: providing services to taxonomists for standard genome sequencing and annotation.</title>
        <authorList>
            <consortium name="The Broad Institute Genomics Platform"/>
            <consortium name="The Broad Institute Genome Sequencing Center for Infectious Disease"/>
            <person name="Wu L."/>
            <person name="Ma J."/>
        </authorList>
    </citation>
    <scope>NUCLEOTIDE SEQUENCE [LARGE SCALE GENOMIC DNA]</scope>
    <source>
        <strain evidence="9 10">CGMCC 1.12543</strain>
    </source>
</reference>
<evidence type="ECO:0000256" key="3">
    <source>
        <dbReference type="ARBA" id="ARBA00022475"/>
    </source>
</evidence>
<evidence type="ECO:0000256" key="6">
    <source>
        <dbReference type="ARBA" id="ARBA00023136"/>
    </source>
</evidence>
<dbReference type="CDD" id="cd06261">
    <property type="entry name" value="TM_PBP2"/>
    <property type="match status" value="1"/>
</dbReference>
<dbReference type="InterPro" id="IPR000515">
    <property type="entry name" value="MetI-like"/>
</dbReference>
<comment type="similarity">
    <text evidence="7">Belongs to the binding-protein-dependent transport system permease family.</text>
</comment>